<evidence type="ECO:0000256" key="1">
    <source>
        <dbReference type="ARBA" id="ARBA00004514"/>
    </source>
</evidence>
<dbReference type="Pfam" id="PF22528">
    <property type="entry name" value="PRMT_C"/>
    <property type="match status" value="2"/>
</dbReference>
<dbReference type="PROSITE" id="PS51678">
    <property type="entry name" value="SAM_MT_PRMT"/>
    <property type="match status" value="1"/>
</dbReference>
<organism evidence="16 17">
    <name type="scientific">Mycoemilia scoparia</name>
    <dbReference type="NCBI Taxonomy" id="417184"/>
    <lineage>
        <taxon>Eukaryota</taxon>
        <taxon>Fungi</taxon>
        <taxon>Fungi incertae sedis</taxon>
        <taxon>Zoopagomycota</taxon>
        <taxon>Kickxellomycotina</taxon>
        <taxon>Kickxellomycetes</taxon>
        <taxon>Kickxellales</taxon>
        <taxon>Kickxellaceae</taxon>
        <taxon>Mycoemilia</taxon>
    </lineage>
</organism>
<evidence type="ECO:0000313" key="16">
    <source>
        <dbReference type="EMBL" id="KAJ1921799.1"/>
    </source>
</evidence>
<dbReference type="SUPFAM" id="SSF57667">
    <property type="entry name" value="beta-beta-alpha zinc fingers"/>
    <property type="match status" value="1"/>
</dbReference>
<evidence type="ECO:0000256" key="5">
    <source>
        <dbReference type="ARBA" id="ARBA00022679"/>
    </source>
</evidence>
<feature type="region of interest" description="Disordered" evidence="13">
    <location>
        <begin position="164"/>
        <end position="183"/>
    </location>
</feature>
<dbReference type="PANTHER" id="PTHR11006">
    <property type="entry name" value="PROTEIN ARGININE N-METHYLTRANSFERASE"/>
    <property type="match status" value="1"/>
</dbReference>
<sequence length="553" mass="62975">MLFKHCEKHHGFDFIGTKKRLNMDFYTSMRVINYIRKMALGDENFARVSEFKIDGSEAFLNDDEFLKPTLEDDSLLYAIDELDLEVPREAQEPQVEGFDPPANDKERQLMEMVSALRHMHEIKVRDIQYMQEQFENYKTSIRSQFLADITDNLSLAGSEFDDRSVKSALGPKSHSKATSSDPYFDSYSSNEIHEIMLKDQVRTDGYRDFIYENKALFKDKIVLDVGCGTGILSMFAARAGAKKVYAVDNSEIVTKARENIKDNGLEDIITVVRGQIEYIDLPVKEVDIIISEWMGYFLLYEAMLDSVLVASKRFLKPDGLLAPSSSKIYLTAISDEEYMNDHVHYWNNVYGFKMSAMKGPIYSEALVEVVPAKSVVANHVELSSFDHHKVKIQDLDFVNPFDLVITKDCTVHALLGYFDIFFSASPQQSTPPKVDSYLPPHFNGSKKNRAEIVKSEPQIPLIHGFTTGPHGKPTHWRQVMFLFKNSIQAKAGDRIVGSFSCHKNSKNSRGLDFVVYYKVLSGDRNDTKDSTVDLSLPAVIASRDFTKETYRLH</sequence>
<dbReference type="Gene3D" id="3.40.50.150">
    <property type="entry name" value="Vaccinia Virus protein VP39"/>
    <property type="match status" value="1"/>
</dbReference>
<dbReference type="InterPro" id="IPR029063">
    <property type="entry name" value="SAM-dependent_MTases_sf"/>
</dbReference>
<evidence type="ECO:0000256" key="2">
    <source>
        <dbReference type="ARBA" id="ARBA00011925"/>
    </source>
</evidence>
<evidence type="ECO:0000256" key="10">
    <source>
        <dbReference type="ARBA" id="ARBA00047384"/>
    </source>
</evidence>
<dbReference type="GO" id="GO:0005829">
    <property type="term" value="C:cytosol"/>
    <property type="evidence" value="ECO:0007669"/>
    <property type="project" value="UniProtKB-SubCell"/>
</dbReference>
<keyword evidence="5 12" id="KW-0808">Transferase</keyword>
<dbReference type="Pfam" id="PF21137">
    <property type="entry name" value="ANM3_C2H2_Zf"/>
    <property type="match status" value="1"/>
</dbReference>
<dbReference type="EMBL" id="JANBPU010000003">
    <property type="protein sequence ID" value="KAJ1921799.1"/>
    <property type="molecule type" value="Genomic_DNA"/>
</dbReference>
<dbReference type="GO" id="GO:0042054">
    <property type="term" value="F:histone methyltransferase activity"/>
    <property type="evidence" value="ECO:0007669"/>
    <property type="project" value="TreeGrafter"/>
</dbReference>
<feature type="domain" description="Protein arginine N-methyltransferase" evidence="15">
    <location>
        <begin position="464"/>
        <end position="519"/>
    </location>
</feature>
<dbReference type="EC" id="2.1.1.319" evidence="2"/>
<feature type="domain" description="Protein arginine N-methyltransferase 3-like C2H2 zinc finger" evidence="14">
    <location>
        <begin position="19"/>
        <end position="68"/>
    </location>
</feature>
<evidence type="ECO:0000256" key="9">
    <source>
        <dbReference type="ARBA" id="ARBA00022833"/>
    </source>
</evidence>
<dbReference type="SUPFAM" id="SSF53335">
    <property type="entry name" value="S-adenosyl-L-methionine-dependent methyltransferases"/>
    <property type="match status" value="1"/>
</dbReference>
<gene>
    <name evidence="16" type="ORF">H4219_000533</name>
</gene>
<keyword evidence="6 12" id="KW-0949">S-adenosyl-L-methionine</keyword>
<keyword evidence="4 12" id="KW-0489">Methyltransferase</keyword>
<dbReference type="GO" id="GO:0005634">
    <property type="term" value="C:nucleus"/>
    <property type="evidence" value="ECO:0007669"/>
    <property type="project" value="TreeGrafter"/>
</dbReference>
<dbReference type="InterPro" id="IPR025799">
    <property type="entry name" value="Arg_MeTrfase"/>
</dbReference>
<evidence type="ECO:0000256" key="8">
    <source>
        <dbReference type="ARBA" id="ARBA00022771"/>
    </source>
</evidence>
<dbReference type="OrthoDB" id="7848332at2759"/>
<comment type="catalytic activity">
    <reaction evidence="10">
        <text>L-arginyl-[protein] + 2 S-adenosyl-L-methionine = N(omega),N(omega)-dimethyl-L-arginyl-[protein] + 2 S-adenosyl-L-homocysteine + 2 H(+)</text>
        <dbReference type="Rhea" id="RHEA:48096"/>
        <dbReference type="Rhea" id="RHEA-COMP:10532"/>
        <dbReference type="Rhea" id="RHEA-COMP:11991"/>
        <dbReference type="ChEBI" id="CHEBI:15378"/>
        <dbReference type="ChEBI" id="CHEBI:29965"/>
        <dbReference type="ChEBI" id="CHEBI:57856"/>
        <dbReference type="ChEBI" id="CHEBI:59789"/>
        <dbReference type="ChEBI" id="CHEBI:61897"/>
        <dbReference type="EC" id="2.1.1.319"/>
    </reaction>
    <physiologicalReaction direction="left-to-right" evidence="10">
        <dbReference type="Rhea" id="RHEA:48097"/>
    </physiologicalReaction>
</comment>
<dbReference type="GO" id="GO:0032259">
    <property type="term" value="P:methylation"/>
    <property type="evidence" value="ECO:0007669"/>
    <property type="project" value="UniProtKB-KW"/>
</dbReference>
<proteinExistence type="predicted"/>
<dbReference type="InterPro" id="IPR055135">
    <property type="entry name" value="PRMT_dom"/>
</dbReference>
<comment type="caution">
    <text evidence="16">The sequence shown here is derived from an EMBL/GenBank/DDBJ whole genome shotgun (WGS) entry which is preliminary data.</text>
</comment>
<evidence type="ECO:0000256" key="7">
    <source>
        <dbReference type="ARBA" id="ARBA00022723"/>
    </source>
</evidence>
<name>A0A9W8A991_9FUNG</name>
<keyword evidence="3" id="KW-0963">Cytoplasm</keyword>
<dbReference type="Pfam" id="PF06325">
    <property type="entry name" value="PrmA"/>
    <property type="match status" value="1"/>
</dbReference>
<dbReference type="GO" id="GO:0008270">
    <property type="term" value="F:zinc ion binding"/>
    <property type="evidence" value="ECO:0007669"/>
    <property type="project" value="UniProtKB-KW"/>
</dbReference>
<protein>
    <recommendedName>
        <fullName evidence="2">type I protein arginine methyltransferase</fullName>
        <ecNumber evidence="2">2.1.1.319</ecNumber>
    </recommendedName>
</protein>
<keyword evidence="17" id="KW-1185">Reference proteome</keyword>
<evidence type="ECO:0000256" key="3">
    <source>
        <dbReference type="ARBA" id="ARBA00022490"/>
    </source>
</evidence>
<dbReference type="CDD" id="cd02440">
    <property type="entry name" value="AdoMet_MTases"/>
    <property type="match status" value="1"/>
</dbReference>
<keyword evidence="9" id="KW-0862">Zinc</keyword>
<dbReference type="Proteomes" id="UP001150538">
    <property type="component" value="Unassembled WGS sequence"/>
</dbReference>
<accession>A0A9W8A991</accession>
<keyword evidence="7" id="KW-0479">Metal-binding</keyword>
<evidence type="ECO:0000259" key="15">
    <source>
        <dbReference type="Pfam" id="PF22528"/>
    </source>
</evidence>
<evidence type="ECO:0000256" key="13">
    <source>
        <dbReference type="SAM" id="MobiDB-lite"/>
    </source>
</evidence>
<evidence type="ECO:0000256" key="12">
    <source>
        <dbReference type="PROSITE-ProRule" id="PRU01015"/>
    </source>
</evidence>
<reference evidence="16" key="1">
    <citation type="submission" date="2022-07" db="EMBL/GenBank/DDBJ databases">
        <title>Phylogenomic reconstructions and comparative analyses of Kickxellomycotina fungi.</title>
        <authorList>
            <person name="Reynolds N.K."/>
            <person name="Stajich J.E."/>
            <person name="Barry K."/>
            <person name="Grigoriev I.V."/>
            <person name="Crous P."/>
            <person name="Smith M.E."/>
        </authorList>
    </citation>
    <scope>NUCLEOTIDE SEQUENCE</scope>
    <source>
        <strain evidence="16">NBRC 100468</strain>
    </source>
</reference>
<comment type="subcellular location">
    <subcellularLocation>
        <location evidence="1">Cytoplasm</location>
        <location evidence="1">Cytosol</location>
    </subcellularLocation>
</comment>
<evidence type="ECO:0000256" key="11">
    <source>
        <dbReference type="ARBA" id="ARBA00049303"/>
    </source>
</evidence>
<dbReference type="InterPro" id="IPR049482">
    <property type="entry name" value="ANM3-like_C2H2_Zf"/>
</dbReference>
<evidence type="ECO:0000256" key="6">
    <source>
        <dbReference type="ARBA" id="ARBA00022691"/>
    </source>
</evidence>
<keyword evidence="8" id="KW-0863">Zinc-finger</keyword>
<dbReference type="AlphaFoldDB" id="A0A9W8A991"/>
<dbReference type="InterPro" id="IPR036236">
    <property type="entry name" value="Znf_C2H2_sf"/>
</dbReference>
<evidence type="ECO:0000313" key="17">
    <source>
        <dbReference type="Proteomes" id="UP001150538"/>
    </source>
</evidence>
<dbReference type="FunFam" id="3.40.50.150:FF:000003">
    <property type="entry name" value="Blast:Protein arginine N-methyltransferase 1"/>
    <property type="match status" value="1"/>
</dbReference>
<feature type="domain" description="Protein arginine N-methyltransferase" evidence="15">
    <location>
        <begin position="326"/>
        <end position="426"/>
    </location>
</feature>
<comment type="catalytic activity">
    <reaction evidence="11">
        <text>L-arginyl-[protein] + S-adenosyl-L-methionine = N(omega)-methyl-L-arginyl-[protein] + S-adenosyl-L-homocysteine + H(+)</text>
        <dbReference type="Rhea" id="RHEA:48100"/>
        <dbReference type="Rhea" id="RHEA-COMP:10532"/>
        <dbReference type="Rhea" id="RHEA-COMP:11990"/>
        <dbReference type="ChEBI" id="CHEBI:15378"/>
        <dbReference type="ChEBI" id="CHEBI:29965"/>
        <dbReference type="ChEBI" id="CHEBI:57856"/>
        <dbReference type="ChEBI" id="CHEBI:59789"/>
        <dbReference type="ChEBI" id="CHEBI:65280"/>
    </reaction>
    <physiologicalReaction direction="left-to-right" evidence="11">
        <dbReference type="Rhea" id="RHEA:48101"/>
    </physiologicalReaction>
</comment>
<dbReference type="GO" id="GO:0035242">
    <property type="term" value="F:protein-arginine omega-N asymmetric methyltransferase activity"/>
    <property type="evidence" value="ECO:0007669"/>
    <property type="project" value="UniProtKB-EC"/>
</dbReference>
<dbReference type="PANTHER" id="PTHR11006:SF123">
    <property type="entry name" value="RIBOSOMAL PROTEIN ARGININE N-METHYLTRANSFERASE RMT3"/>
    <property type="match status" value="1"/>
</dbReference>
<evidence type="ECO:0000256" key="4">
    <source>
        <dbReference type="ARBA" id="ARBA00022603"/>
    </source>
</evidence>
<evidence type="ECO:0000259" key="14">
    <source>
        <dbReference type="Pfam" id="PF21137"/>
    </source>
</evidence>
<dbReference type="Gene3D" id="2.70.160.11">
    <property type="entry name" value="Hnrnp arginine n-methyltransferase1"/>
    <property type="match status" value="1"/>
</dbReference>